<dbReference type="InterPro" id="IPR018289">
    <property type="entry name" value="MULE_transposase_dom"/>
</dbReference>
<accession>A0ABD2ZTA8</accession>
<feature type="domain" description="MULE transposase" evidence="3">
    <location>
        <begin position="130"/>
        <end position="218"/>
    </location>
</feature>
<keyword evidence="5" id="KW-1185">Reference proteome</keyword>
<feature type="compositionally biased region" description="Basic and acidic residues" evidence="1">
    <location>
        <begin position="356"/>
        <end position="374"/>
    </location>
</feature>
<proteinExistence type="predicted"/>
<reference evidence="4 5" key="1">
    <citation type="submission" date="2024-11" db="EMBL/GenBank/DDBJ databases">
        <title>A near-complete genome assembly of Cinchona calisaya.</title>
        <authorList>
            <person name="Lian D.C."/>
            <person name="Zhao X.W."/>
            <person name="Wei L."/>
        </authorList>
    </citation>
    <scope>NUCLEOTIDE SEQUENCE [LARGE SCALE GENOMIC DNA]</scope>
    <source>
        <tissue evidence="4">Nenye</tissue>
    </source>
</reference>
<dbReference type="PANTHER" id="PTHR31973:SF199">
    <property type="entry name" value="SWIM-TYPE DOMAIN-CONTAINING PROTEIN"/>
    <property type="match status" value="1"/>
</dbReference>
<dbReference type="Proteomes" id="UP001630127">
    <property type="component" value="Unassembled WGS sequence"/>
</dbReference>
<name>A0ABD2ZTA8_9GENT</name>
<gene>
    <name evidence="4" type="ORF">ACH5RR_015213</name>
</gene>
<keyword evidence="2" id="KW-1133">Transmembrane helix</keyword>
<feature type="compositionally biased region" description="Low complexity" evidence="1">
    <location>
        <begin position="392"/>
        <end position="402"/>
    </location>
</feature>
<evidence type="ECO:0000256" key="2">
    <source>
        <dbReference type="SAM" id="Phobius"/>
    </source>
</evidence>
<evidence type="ECO:0000259" key="3">
    <source>
        <dbReference type="Pfam" id="PF10551"/>
    </source>
</evidence>
<evidence type="ECO:0000256" key="1">
    <source>
        <dbReference type="SAM" id="MobiDB-lite"/>
    </source>
</evidence>
<feature type="transmembrane region" description="Helical" evidence="2">
    <location>
        <begin position="557"/>
        <end position="580"/>
    </location>
</feature>
<keyword evidence="2" id="KW-0472">Membrane</keyword>
<dbReference type="PANTHER" id="PTHR31973">
    <property type="entry name" value="POLYPROTEIN, PUTATIVE-RELATED"/>
    <property type="match status" value="1"/>
</dbReference>
<keyword evidence="2" id="KW-0812">Transmembrane</keyword>
<dbReference type="EMBL" id="JBJUIK010000007">
    <property type="protein sequence ID" value="KAL3522379.1"/>
    <property type="molecule type" value="Genomic_DNA"/>
</dbReference>
<dbReference type="Pfam" id="PF10551">
    <property type="entry name" value="MULE"/>
    <property type="match status" value="1"/>
</dbReference>
<dbReference type="AlphaFoldDB" id="A0ABD2ZTA8"/>
<evidence type="ECO:0000313" key="4">
    <source>
        <dbReference type="EMBL" id="KAL3522379.1"/>
    </source>
</evidence>
<comment type="caution">
    <text evidence="4">The sequence shown here is derived from an EMBL/GenBank/DDBJ whole genome shotgun (WGS) entry which is preliminary data.</text>
</comment>
<feature type="compositionally biased region" description="Polar residues" evidence="1">
    <location>
        <begin position="376"/>
        <end position="391"/>
    </location>
</feature>
<feature type="region of interest" description="Disordered" evidence="1">
    <location>
        <begin position="351"/>
        <end position="402"/>
    </location>
</feature>
<sequence length="590" mass="66803">MIEYSCARTIYHGLASSSFLCEKYKKDIQMIPNRKVSDFQTKVHNDLNVNITRNQAYLTKRMAKELIEGDSTERYKSLHYYVAELLRSSPGSNIFLTTQTSEDGDEVFKRFYVCLQACKEGFLAGCRPIVGLDGCHLRGPHKGILLSTVGIDPNNQLYSVAYAMVEIEDKRTWRWFVEELIVDLHTRDQAHWTFITDKQKSLIQELFDLLLGVEHRLCQLKEFDSATYKWLVENTNPKHWSRSHFRTTPKCDILLNNLCESFNSAILEAKEKPILGLETIRHYLMVRIEEKREWMKKIQRDNMSLNTKKKIEQLKEDSKACIPSHFGEWKYEIRCMYGDQYTVDLDLQSTGHNSRKCPDKPTLDPEQAAGKDEASENPTNHSTDVENQTNIGATGDTTTTGQAATDDATHAIAGEVHYSATDSGDSWLEDLLFSDVINIGSHQGVGNTNTKIPTQPDNTALRYKCSLCHEYCHNRSSCGVSAADLHASYQARSITRDAPATYQPAAMISKKSVGVRSSKSGVAASATLSMSAKHFVQHPDAQDDLLRYAKDRTKAHYVLVVFGDMLSWFLYIIGLQMALISDQDLSSKFL</sequence>
<organism evidence="4 5">
    <name type="scientific">Cinchona calisaya</name>
    <dbReference type="NCBI Taxonomy" id="153742"/>
    <lineage>
        <taxon>Eukaryota</taxon>
        <taxon>Viridiplantae</taxon>
        <taxon>Streptophyta</taxon>
        <taxon>Embryophyta</taxon>
        <taxon>Tracheophyta</taxon>
        <taxon>Spermatophyta</taxon>
        <taxon>Magnoliopsida</taxon>
        <taxon>eudicotyledons</taxon>
        <taxon>Gunneridae</taxon>
        <taxon>Pentapetalae</taxon>
        <taxon>asterids</taxon>
        <taxon>lamiids</taxon>
        <taxon>Gentianales</taxon>
        <taxon>Rubiaceae</taxon>
        <taxon>Cinchonoideae</taxon>
        <taxon>Cinchoneae</taxon>
        <taxon>Cinchona</taxon>
    </lineage>
</organism>
<evidence type="ECO:0000313" key="5">
    <source>
        <dbReference type="Proteomes" id="UP001630127"/>
    </source>
</evidence>
<protein>
    <recommendedName>
        <fullName evidence="3">MULE transposase domain-containing protein</fullName>
    </recommendedName>
</protein>